<dbReference type="InterPro" id="IPR016169">
    <property type="entry name" value="FAD-bd_PCMH_sub2"/>
</dbReference>
<name>A0AAD6YW10_9AGAR</name>
<keyword evidence="2" id="KW-0285">Flavoprotein</keyword>
<keyword evidence="4" id="KW-0560">Oxidoreductase</keyword>
<dbReference type="Gene3D" id="3.30.465.10">
    <property type="match status" value="1"/>
</dbReference>
<dbReference type="Pfam" id="PF01565">
    <property type="entry name" value="FAD_binding_4"/>
    <property type="match status" value="1"/>
</dbReference>
<feature type="signal peptide" evidence="6">
    <location>
        <begin position="1"/>
        <end position="21"/>
    </location>
</feature>
<evidence type="ECO:0000256" key="3">
    <source>
        <dbReference type="ARBA" id="ARBA00022827"/>
    </source>
</evidence>
<dbReference type="InterPro" id="IPR012951">
    <property type="entry name" value="BBE"/>
</dbReference>
<accession>A0AAD6YW10</accession>
<dbReference type="GO" id="GO:0016491">
    <property type="term" value="F:oxidoreductase activity"/>
    <property type="evidence" value="ECO:0007669"/>
    <property type="project" value="UniProtKB-KW"/>
</dbReference>
<evidence type="ECO:0000256" key="1">
    <source>
        <dbReference type="ARBA" id="ARBA00005466"/>
    </source>
</evidence>
<gene>
    <name evidence="8" type="ORF">GGX14DRAFT_411753</name>
</gene>
<comment type="caution">
    <text evidence="8">The sequence shown here is derived from an EMBL/GenBank/DDBJ whole genome shotgun (WGS) entry which is preliminary data.</text>
</comment>
<feature type="region of interest" description="Disordered" evidence="5">
    <location>
        <begin position="483"/>
        <end position="520"/>
    </location>
</feature>
<evidence type="ECO:0000313" key="9">
    <source>
        <dbReference type="Proteomes" id="UP001219525"/>
    </source>
</evidence>
<protein>
    <recommendedName>
        <fullName evidence="7">FAD-binding PCMH-type domain-containing protein</fullName>
    </recommendedName>
</protein>
<feature type="domain" description="FAD-binding PCMH-type" evidence="7">
    <location>
        <begin position="62"/>
        <end position="235"/>
    </location>
</feature>
<dbReference type="PANTHER" id="PTHR42973">
    <property type="entry name" value="BINDING OXIDOREDUCTASE, PUTATIVE (AFU_ORTHOLOGUE AFUA_1G17690)-RELATED"/>
    <property type="match status" value="1"/>
</dbReference>
<dbReference type="InterPro" id="IPR036318">
    <property type="entry name" value="FAD-bd_PCMH-like_sf"/>
</dbReference>
<dbReference type="InterPro" id="IPR006093">
    <property type="entry name" value="Oxy_OxRdtase_FAD_BS"/>
</dbReference>
<dbReference type="Pfam" id="PF08031">
    <property type="entry name" value="BBE"/>
    <property type="match status" value="1"/>
</dbReference>
<proteinExistence type="inferred from homology"/>
<evidence type="ECO:0000256" key="4">
    <source>
        <dbReference type="ARBA" id="ARBA00023002"/>
    </source>
</evidence>
<evidence type="ECO:0000313" key="8">
    <source>
        <dbReference type="EMBL" id="KAJ7230685.1"/>
    </source>
</evidence>
<dbReference type="PROSITE" id="PS51387">
    <property type="entry name" value="FAD_PCMH"/>
    <property type="match status" value="1"/>
</dbReference>
<sequence>MTVSPSVVALVALVFLSDALAASNSSLQGCLNNVFANNKGGVHYPQDFLYQFLYVKAYNKALPVSPAAVTQPKTAQDVSDIVQCAVANGVKVQPRSGGHSYGNYGIGGEDGAVVVDLAEFQQFSMDNTTWRATIGAGTLLADVSSRLHNAGGRAIAHGTCPQVGIGGHATIGGLGPISRQWGTALDHVLEVEIVLANGTITRANETYNPDILFAVKGAGASFGIVTEFVFMTHPEPSGAVIYSYKLELGSHASHASTFAAWQAIVADPNLDRKLASEVIVFELGMIISGTYFGTRDEYNALNFQGRLAQNATVTVSTLDTWLGMVANWAETEVLKIVGGISGPFYSKSLTFKATTLIPENGINDLFTYFDNADKGTLIWFAIFDVEGGAVNDVPQNATAYAHRDAQFYMQTYAVDIISLSNTTAAFVTGMSDAVTNSMPGVEFGAYAGYVDPKLADGQQQYWGTNLPRLEAIKAAIDPSDVFHNPQSVRPASANSTQSTASASAAASPGVSQSSTSGGMRTRGGPLISEIWRGWALVAAVAAYF</sequence>
<evidence type="ECO:0000256" key="2">
    <source>
        <dbReference type="ARBA" id="ARBA00022630"/>
    </source>
</evidence>
<organism evidence="8 9">
    <name type="scientific">Mycena pura</name>
    <dbReference type="NCBI Taxonomy" id="153505"/>
    <lineage>
        <taxon>Eukaryota</taxon>
        <taxon>Fungi</taxon>
        <taxon>Dikarya</taxon>
        <taxon>Basidiomycota</taxon>
        <taxon>Agaricomycotina</taxon>
        <taxon>Agaricomycetes</taxon>
        <taxon>Agaricomycetidae</taxon>
        <taxon>Agaricales</taxon>
        <taxon>Marasmiineae</taxon>
        <taxon>Mycenaceae</taxon>
        <taxon>Mycena</taxon>
    </lineage>
</organism>
<dbReference type="InterPro" id="IPR006094">
    <property type="entry name" value="Oxid_FAD_bind_N"/>
</dbReference>
<dbReference type="InterPro" id="IPR016166">
    <property type="entry name" value="FAD-bd_PCMH"/>
</dbReference>
<dbReference type="AlphaFoldDB" id="A0AAD6YW10"/>
<dbReference type="InterPro" id="IPR050416">
    <property type="entry name" value="FAD-linked_Oxidoreductase"/>
</dbReference>
<dbReference type="SUPFAM" id="SSF56176">
    <property type="entry name" value="FAD-binding/transporter-associated domain-like"/>
    <property type="match status" value="1"/>
</dbReference>
<dbReference type="PROSITE" id="PS00862">
    <property type="entry name" value="OX2_COVAL_FAD"/>
    <property type="match status" value="1"/>
</dbReference>
<comment type="similarity">
    <text evidence="1">Belongs to the oxygen-dependent FAD-linked oxidoreductase family.</text>
</comment>
<dbReference type="Proteomes" id="UP001219525">
    <property type="component" value="Unassembled WGS sequence"/>
</dbReference>
<evidence type="ECO:0000256" key="5">
    <source>
        <dbReference type="SAM" id="MobiDB-lite"/>
    </source>
</evidence>
<reference evidence="8" key="1">
    <citation type="submission" date="2023-03" db="EMBL/GenBank/DDBJ databases">
        <title>Massive genome expansion in bonnet fungi (Mycena s.s.) driven by repeated elements and novel gene families across ecological guilds.</title>
        <authorList>
            <consortium name="Lawrence Berkeley National Laboratory"/>
            <person name="Harder C.B."/>
            <person name="Miyauchi S."/>
            <person name="Viragh M."/>
            <person name="Kuo A."/>
            <person name="Thoen E."/>
            <person name="Andreopoulos B."/>
            <person name="Lu D."/>
            <person name="Skrede I."/>
            <person name="Drula E."/>
            <person name="Henrissat B."/>
            <person name="Morin E."/>
            <person name="Kohler A."/>
            <person name="Barry K."/>
            <person name="LaButti K."/>
            <person name="Morin E."/>
            <person name="Salamov A."/>
            <person name="Lipzen A."/>
            <person name="Mereny Z."/>
            <person name="Hegedus B."/>
            <person name="Baldrian P."/>
            <person name="Stursova M."/>
            <person name="Weitz H."/>
            <person name="Taylor A."/>
            <person name="Grigoriev I.V."/>
            <person name="Nagy L.G."/>
            <person name="Martin F."/>
            <person name="Kauserud H."/>
        </authorList>
    </citation>
    <scope>NUCLEOTIDE SEQUENCE</scope>
    <source>
        <strain evidence="8">9144</strain>
    </source>
</reference>
<dbReference type="EMBL" id="JARJCW010000001">
    <property type="protein sequence ID" value="KAJ7230685.1"/>
    <property type="molecule type" value="Genomic_DNA"/>
</dbReference>
<keyword evidence="9" id="KW-1185">Reference proteome</keyword>
<evidence type="ECO:0000259" key="7">
    <source>
        <dbReference type="PROSITE" id="PS51387"/>
    </source>
</evidence>
<evidence type="ECO:0000256" key="6">
    <source>
        <dbReference type="SAM" id="SignalP"/>
    </source>
</evidence>
<feature type="chain" id="PRO_5042151755" description="FAD-binding PCMH-type domain-containing protein" evidence="6">
    <location>
        <begin position="22"/>
        <end position="544"/>
    </location>
</feature>
<keyword evidence="3" id="KW-0274">FAD</keyword>
<keyword evidence="6" id="KW-0732">Signal</keyword>
<dbReference type="GO" id="GO:0071949">
    <property type="term" value="F:FAD binding"/>
    <property type="evidence" value="ECO:0007669"/>
    <property type="project" value="InterPro"/>
</dbReference>
<dbReference type="Gene3D" id="3.40.462.20">
    <property type="match status" value="1"/>
</dbReference>
<dbReference type="PANTHER" id="PTHR42973:SF17">
    <property type="entry name" value="OXIDASE, PUTATIVE (AFU_ORTHOLOGUE AFUA_6G14340)-RELATED"/>
    <property type="match status" value="1"/>
</dbReference>
<feature type="compositionally biased region" description="Low complexity" evidence="5">
    <location>
        <begin position="490"/>
        <end position="520"/>
    </location>
</feature>